<dbReference type="GO" id="GO:0000027">
    <property type="term" value="P:ribosomal large subunit assembly"/>
    <property type="evidence" value="ECO:0007669"/>
    <property type="project" value="UniProtKB-UniRule"/>
</dbReference>
<sequence length="440" mass="51911">MSLIQKKRRVSKKSKLSWRKHVDITDVENFLEEKRLEERLGKPVSEKTDDELFLIDALPTPKPKNVITSKQKRRKLLRESIPKCFSILTSYTEVADPLGKRNHVKTQHKSEPVLKKKIRKLEIKGSVIPSLRAIKTRRKKLISKEKIIDFARDAWDKNSKDEDQEWINDDTKKHTLHGRSQYRKSVPSNVLSKPSILPAIEPPHPGMSYNPNFKDHQELMKAVVEKEKKLMKEELHLERVTSGMFSKVTVNERDTNWLVEMSQGLTKIEESDHSDGEYKSINPPVKNKKKDLKQRRRHREHLKTQHEQRLKKKQKRKLTDIQKINVIEQEINKESKKTDLIKSKRIKKIEYKKKEPKRLSTRKFEEEEIQFNAPENISGNLRNVVKEGDILVDRFKSFERRNILRPSSKHHHKKGKFKKFTRPGHKDDWKCTVARPSGTL</sequence>
<proteinExistence type="inferred from homology"/>
<evidence type="ECO:0000256" key="5">
    <source>
        <dbReference type="PIRNR" id="PIRNR017302"/>
    </source>
</evidence>
<keyword evidence="8" id="KW-1185">Reference proteome</keyword>
<gene>
    <name evidence="7" type="ORF">RN001_005892</name>
</gene>
<evidence type="ECO:0000313" key="8">
    <source>
        <dbReference type="Proteomes" id="UP001353858"/>
    </source>
</evidence>
<dbReference type="GO" id="GO:0008097">
    <property type="term" value="F:5S rRNA binding"/>
    <property type="evidence" value="ECO:0007669"/>
    <property type="project" value="TreeGrafter"/>
</dbReference>
<evidence type="ECO:0000256" key="6">
    <source>
        <dbReference type="SAM" id="MobiDB-lite"/>
    </source>
</evidence>
<dbReference type="PANTHER" id="PTHR14211:SF7">
    <property type="entry name" value="RIBOSOME BIOGENESIS PROTEIN NOP53"/>
    <property type="match status" value="1"/>
</dbReference>
<protein>
    <recommendedName>
        <fullName evidence="2 5">Ribosome biogenesis protein NOP53</fullName>
    </recommendedName>
</protein>
<evidence type="ECO:0000256" key="2">
    <source>
        <dbReference type="ARBA" id="ARBA00018339"/>
    </source>
</evidence>
<feature type="compositionally biased region" description="Basic residues" evidence="6">
    <location>
        <begin position="286"/>
        <end position="301"/>
    </location>
</feature>
<reference evidence="8" key="1">
    <citation type="submission" date="2023-01" db="EMBL/GenBank/DDBJ databases">
        <title>Key to firefly adult light organ development and bioluminescence: homeobox transcription factors regulate luciferase expression and transportation to peroxisome.</title>
        <authorList>
            <person name="Fu X."/>
        </authorList>
    </citation>
    <scope>NUCLEOTIDE SEQUENCE [LARGE SCALE GENOMIC DNA]</scope>
</reference>
<comment type="function">
    <text evidence="5">May play a role in ribosome biogenesis.</text>
</comment>
<comment type="caution">
    <text evidence="7">The sequence shown here is derived from an EMBL/GenBank/DDBJ whole genome shotgun (WGS) entry which is preliminary data.</text>
</comment>
<name>A0AAN7QKM4_9COLE</name>
<dbReference type="Pfam" id="PF07767">
    <property type="entry name" value="Nop53"/>
    <property type="match status" value="1"/>
</dbReference>
<comment type="similarity">
    <text evidence="1 5">Belongs to the NOP53 family.</text>
</comment>
<feature type="region of interest" description="Disordered" evidence="6">
    <location>
        <begin position="268"/>
        <end position="316"/>
    </location>
</feature>
<dbReference type="EMBL" id="JARPUR010000002">
    <property type="protein sequence ID" value="KAK4882573.1"/>
    <property type="molecule type" value="Genomic_DNA"/>
</dbReference>
<dbReference type="GO" id="GO:0006364">
    <property type="term" value="P:rRNA processing"/>
    <property type="evidence" value="ECO:0007669"/>
    <property type="project" value="TreeGrafter"/>
</dbReference>
<dbReference type="AlphaFoldDB" id="A0AAN7QKM4"/>
<evidence type="ECO:0000256" key="4">
    <source>
        <dbReference type="ARBA" id="ARBA00023242"/>
    </source>
</evidence>
<dbReference type="Proteomes" id="UP001353858">
    <property type="component" value="Unassembled WGS sequence"/>
</dbReference>
<keyword evidence="3 5" id="KW-0690">Ribosome biogenesis</keyword>
<organism evidence="7 8">
    <name type="scientific">Aquatica leii</name>
    <dbReference type="NCBI Taxonomy" id="1421715"/>
    <lineage>
        <taxon>Eukaryota</taxon>
        <taxon>Metazoa</taxon>
        <taxon>Ecdysozoa</taxon>
        <taxon>Arthropoda</taxon>
        <taxon>Hexapoda</taxon>
        <taxon>Insecta</taxon>
        <taxon>Pterygota</taxon>
        <taxon>Neoptera</taxon>
        <taxon>Endopterygota</taxon>
        <taxon>Coleoptera</taxon>
        <taxon>Polyphaga</taxon>
        <taxon>Elateriformia</taxon>
        <taxon>Elateroidea</taxon>
        <taxon>Lampyridae</taxon>
        <taxon>Luciolinae</taxon>
        <taxon>Aquatica</taxon>
    </lineage>
</organism>
<feature type="compositionally biased region" description="Basic and acidic residues" evidence="6">
    <location>
        <begin position="268"/>
        <end position="278"/>
    </location>
</feature>
<comment type="subcellular location">
    <subcellularLocation>
        <location evidence="5">Nucleus</location>
        <location evidence="5">Nucleolus</location>
    </subcellularLocation>
    <subcellularLocation>
        <location evidence="5">Nucleus</location>
        <location evidence="5">Nucleoplasm</location>
    </subcellularLocation>
</comment>
<dbReference type="PIRSF" id="PIRSF017302">
    <property type="entry name" value="Gltscr2"/>
    <property type="match status" value="1"/>
</dbReference>
<evidence type="ECO:0000256" key="1">
    <source>
        <dbReference type="ARBA" id="ARBA00008838"/>
    </source>
</evidence>
<dbReference type="InterPro" id="IPR011687">
    <property type="entry name" value="Nop53/GLTSCR2"/>
</dbReference>
<dbReference type="GO" id="GO:0005730">
    <property type="term" value="C:nucleolus"/>
    <property type="evidence" value="ECO:0007669"/>
    <property type="project" value="UniProtKB-SubCell"/>
</dbReference>
<dbReference type="PANTHER" id="PTHR14211">
    <property type="entry name" value="GLIOMA SUPPRESSOR CANDIDATE REGION GENE 2"/>
    <property type="match status" value="1"/>
</dbReference>
<keyword evidence="4 5" id="KW-0539">Nucleus</keyword>
<accession>A0AAN7QKM4</accession>
<evidence type="ECO:0000313" key="7">
    <source>
        <dbReference type="EMBL" id="KAK4882573.1"/>
    </source>
</evidence>
<dbReference type="GO" id="GO:0005654">
    <property type="term" value="C:nucleoplasm"/>
    <property type="evidence" value="ECO:0007669"/>
    <property type="project" value="UniProtKB-SubCell"/>
</dbReference>
<evidence type="ECO:0000256" key="3">
    <source>
        <dbReference type="ARBA" id="ARBA00022517"/>
    </source>
</evidence>